<dbReference type="STRING" id="456320.Mvol_1404"/>
<dbReference type="CDD" id="cd07034">
    <property type="entry name" value="TPP_PYR_PFOR_IOR-alpha_like"/>
    <property type="match status" value="1"/>
</dbReference>
<keyword evidence="11" id="KW-0670">Pyruvate</keyword>
<name>D7DVA0_METV3</name>
<evidence type="ECO:0000259" key="10">
    <source>
        <dbReference type="Pfam" id="PF17147"/>
    </source>
</evidence>
<evidence type="ECO:0000256" key="2">
    <source>
        <dbReference type="ARBA" id="ARBA00052359"/>
    </source>
</evidence>
<evidence type="ECO:0000313" key="11">
    <source>
        <dbReference type="EMBL" id="ADI37060.1"/>
    </source>
</evidence>
<comment type="catalytic activity">
    <reaction evidence="2">
        <text>2 oxidized [2Fe-2S]-[ferredoxin] + 2-oxoglutarate + CoA = succinyl-CoA + 2 reduced [2Fe-2S]-[ferredoxin] + CO2 + H(+)</text>
        <dbReference type="Rhea" id="RHEA:17297"/>
        <dbReference type="Rhea" id="RHEA-COMP:10000"/>
        <dbReference type="Rhea" id="RHEA-COMP:10001"/>
        <dbReference type="ChEBI" id="CHEBI:15378"/>
        <dbReference type="ChEBI" id="CHEBI:16526"/>
        <dbReference type="ChEBI" id="CHEBI:16810"/>
        <dbReference type="ChEBI" id="CHEBI:33737"/>
        <dbReference type="ChEBI" id="CHEBI:33738"/>
        <dbReference type="ChEBI" id="CHEBI:57287"/>
        <dbReference type="ChEBI" id="CHEBI:57292"/>
        <dbReference type="EC" id="1.2.7.3"/>
    </reaction>
</comment>
<accession>D7DVA0</accession>
<evidence type="ECO:0000256" key="6">
    <source>
        <dbReference type="ARBA" id="ARBA00076968"/>
    </source>
</evidence>
<proteinExistence type="predicted"/>
<evidence type="ECO:0000256" key="8">
    <source>
        <dbReference type="SAM" id="MobiDB-lite"/>
    </source>
</evidence>
<dbReference type="FunCoup" id="D7DVA0">
    <property type="interactions" value="75"/>
</dbReference>
<evidence type="ECO:0000256" key="5">
    <source>
        <dbReference type="ARBA" id="ARBA00071398"/>
    </source>
</evidence>
<dbReference type="PANTHER" id="PTHR43088">
    <property type="entry name" value="SUBUNIT OF PYRUVATE:FLAVODOXIN OXIDOREDUCTASE-RELATED"/>
    <property type="match status" value="1"/>
</dbReference>
<evidence type="ECO:0000256" key="3">
    <source>
        <dbReference type="ARBA" id="ARBA00064882"/>
    </source>
</evidence>
<feature type="region of interest" description="Disordered" evidence="8">
    <location>
        <begin position="194"/>
        <end position="221"/>
    </location>
</feature>
<dbReference type="InterPro" id="IPR052368">
    <property type="entry name" value="2-oxoacid_oxidoreductase"/>
</dbReference>
<keyword evidence="12" id="KW-1185">Reference proteome</keyword>
<dbReference type="GO" id="GO:0047553">
    <property type="term" value="F:2-oxoglutarate synthase activity"/>
    <property type="evidence" value="ECO:0007669"/>
    <property type="project" value="UniProtKB-EC"/>
</dbReference>
<dbReference type="Pfam" id="PF17147">
    <property type="entry name" value="PFOR_II"/>
    <property type="match status" value="1"/>
</dbReference>
<dbReference type="FunFam" id="3.40.50.970:FF:000022">
    <property type="entry name" value="2-oxoglutarate ferredoxin oxidoreductase alpha subunit"/>
    <property type="match status" value="1"/>
</dbReference>
<dbReference type="InterPro" id="IPR002880">
    <property type="entry name" value="Pyrv_Fd/Flavodoxin_OxRdtase_N"/>
</dbReference>
<dbReference type="AlphaFoldDB" id="D7DVA0"/>
<dbReference type="GO" id="GO:0006082">
    <property type="term" value="P:organic acid metabolic process"/>
    <property type="evidence" value="ECO:0007669"/>
    <property type="project" value="UniProtKB-ARBA"/>
</dbReference>
<dbReference type="SUPFAM" id="SSF52518">
    <property type="entry name" value="Thiamin diphosphate-binding fold (THDP-binding)"/>
    <property type="match status" value="1"/>
</dbReference>
<dbReference type="EMBL" id="CP002057">
    <property type="protein sequence ID" value="ADI37060.1"/>
    <property type="molecule type" value="Genomic_DNA"/>
</dbReference>
<dbReference type="InterPro" id="IPR009014">
    <property type="entry name" value="Transketo_C/PFOR_II"/>
</dbReference>
<dbReference type="Pfam" id="PF01855">
    <property type="entry name" value="POR_N"/>
    <property type="match status" value="1"/>
</dbReference>
<dbReference type="EC" id="1.2.7.3" evidence="4"/>
<dbReference type="InterPro" id="IPR033412">
    <property type="entry name" value="PFOR_II"/>
</dbReference>
<dbReference type="KEGG" id="mvo:Mvol_1404"/>
<dbReference type="PANTHER" id="PTHR43088:SF1">
    <property type="entry name" value="SUBUNIT OF PYRUVATE:FLAVODOXIN OXIDOREDUCTASE"/>
    <property type="match status" value="1"/>
</dbReference>
<dbReference type="GO" id="GO:0044272">
    <property type="term" value="P:sulfur compound biosynthetic process"/>
    <property type="evidence" value="ECO:0007669"/>
    <property type="project" value="UniProtKB-ARBA"/>
</dbReference>
<feature type="domain" description="Pyruvate:ferredoxin oxidoreductase core" evidence="10">
    <location>
        <begin position="284"/>
        <end position="373"/>
    </location>
</feature>
<evidence type="ECO:0000256" key="7">
    <source>
        <dbReference type="ARBA" id="ARBA00079587"/>
    </source>
</evidence>
<organism evidence="11 12">
    <name type="scientific">Methanococcus voltae (strain ATCC BAA-1334 / A3)</name>
    <dbReference type="NCBI Taxonomy" id="456320"/>
    <lineage>
        <taxon>Archaea</taxon>
        <taxon>Methanobacteriati</taxon>
        <taxon>Methanobacteriota</taxon>
        <taxon>Methanomada group</taxon>
        <taxon>Methanococci</taxon>
        <taxon>Methanococcales</taxon>
        <taxon>Methanococcaceae</taxon>
        <taxon>Methanococcus</taxon>
    </lineage>
</organism>
<evidence type="ECO:0000256" key="4">
    <source>
        <dbReference type="ARBA" id="ARBA00066947"/>
    </source>
</evidence>
<dbReference type="HOGENOM" id="CLU_017038_0_1_2"/>
<sequence>MGDIMKTEFIQGNMACVEGALKAGCKFFGGYPITPSTEIAEGMARKLPKLNGYYCQMEDEIASMASIIGASWAGNKSMTATSGPGISLMQENIGYAFMTETPCVLVNVQRGGPSTGQPTAASQADIMQTKWGSHGDYQPIVLVPSSVQEMYDFTIMAFNYAEKYRIPVFVMADEILGHMREKVVLHDEIPIFNRETPKNSTKDNTNNTNNTNNNNTNNNNNNLIQPMPIFGEGYKTAVTGLTHNEKGYPDVSAETHDSLVRRLSNKILENKDDIILYESKNIGAKTIFVCYGTPSRTVKYTVDSLLKEGVDVGYIRLKTVFPFPDDLIKNLKASKILVPEMNLGQISGEVMKYAKCEVELIGKIGGELHKPEELKKYL</sequence>
<dbReference type="InterPro" id="IPR029061">
    <property type="entry name" value="THDP-binding"/>
</dbReference>
<evidence type="ECO:0000256" key="1">
    <source>
        <dbReference type="ARBA" id="ARBA00023002"/>
    </source>
</evidence>
<dbReference type="InParanoid" id="D7DVA0"/>
<feature type="domain" description="Pyruvate flavodoxin/ferredoxin oxidoreductase pyrimidine binding" evidence="9">
    <location>
        <begin position="18"/>
        <end position="261"/>
    </location>
</feature>
<gene>
    <name evidence="11" type="ordered locus">Mvol_1404</name>
</gene>
<dbReference type="Gene3D" id="3.40.50.920">
    <property type="match status" value="1"/>
</dbReference>
<comment type="subunit">
    <text evidence="3">Heterotetramer of the KorA, KorB, KorC and KorD subunits.</text>
</comment>
<reference evidence="11 12" key="1">
    <citation type="submission" date="2010-05" db="EMBL/GenBank/DDBJ databases">
        <title>Complete sequence of Methanococcus voltae A3.</title>
        <authorList>
            <consortium name="US DOE Joint Genome Institute"/>
            <person name="Lucas S."/>
            <person name="Copeland A."/>
            <person name="Lapidus A."/>
            <person name="Cheng J.-F."/>
            <person name="Bruce D."/>
            <person name="Goodwin L."/>
            <person name="Pitluck S."/>
            <person name="Lowry S."/>
            <person name="Clum A."/>
            <person name="Land M."/>
            <person name="Hauser L."/>
            <person name="Kyrpides N."/>
            <person name="Mikhailova N."/>
            <person name="Whitman W.B."/>
            <person name="Woyke T."/>
        </authorList>
    </citation>
    <scope>NUCLEOTIDE SEQUENCE [LARGE SCALE GENOMIC DNA]</scope>
    <source>
        <strain evidence="12">ATCC BAA-1334 / A3</strain>
    </source>
</reference>
<feature type="compositionally biased region" description="Low complexity" evidence="8">
    <location>
        <begin position="204"/>
        <end position="221"/>
    </location>
</feature>
<dbReference type="Gene3D" id="3.40.50.970">
    <property type="match status" value="1"/>
</dbReference>
<evidence type="ECO:0000313" key="12">
    <source>
        <dbReference type="Proteomes" id="UP000007722"/>
    </source>
</evidence>
<dbReference type="SUPFAM" id="SSF52922">
    <property type="entry name" value="TK C-terminal domain-like"/>
    <property type="match status" value="1"/>
</dbReference>
<protein>
    <recommendedName>
        <fullName evidence="5">2-oxoglutarate synthase subunit KorA</fullName>
        <ecNumber evidence="4">1.2.7.3</ecNumber>
    </recommendedName>
    <alternativeName>
        <fullName evidence="7">2-ketoglutarate oxidoreductase alpha chain</fullName>
    </alternativeName>
    <alternativeName>
        <fullName evidence="6">2-oxoglutarate-ferredoxin oxidoreductase subunit alpha</fullName>
    </alternativeName>
</protein>
<dbReference type="Proteomes" id="UP000007722">
    <property type="component" value="Chromosome"/>
</dbReference>
<keyword evidence="1" id="KW-0560">Oxidoreductase</keyword>
<evidence type="ECO:0000259" key="9">
    <source>
        <dbReference type="Pfam" id="PF01855"/>
    </source>
</evidence>
<dbReference type="eggNOG" id="arCOG01607">
    <property type="taxonomic scope" value="Archaea"/>
</dbReference>
<dbReference type="NCBIfam" id="NF006412">
    <property type="entry name" value="PRK08659.1"/>
    <property type="match status" value="1"/>
</dbReference>